<dbReference type="PROSITE" id="PS51475">
    <property type="entry name" value="PROTEASOME_ALPHA_2"/>
    <property type="match status" value="1"/>
</dbReference>
<evidence type="ECO:0000256" key="1">
    <source>
        <dbReference type="ARBA" id="ARBA00022942"/>
    </source>
</evidence>
<dbReference type="Gene3D" id="3.60.20.10">
    <property type="entry name" value="Glutamine Phosphoribosylpyrophosphate, subunit 1, domain 1"/>
    <property type="match status" value="1"/>
</dbReference>
<dbReference type="PANTHER" id="PTHR11599">
    <property type="entry name" value="PROTEASOME SUBUNIT ALPHA/BETA"/>
    <property type="match status" value="1"/>
</dbReference>
<dbReference type="OrthoDB" id="40134at2759"/>
<dbReference type="SMART" id="SM00948">
    <property type="entry name" value="Proteasome_A_N"/>
    <property type="match status" value="1"/>
</dbReference>
<keyword evidence="5" id="KW-1185">Reference proteome</keyword>
<sequence length="249" mass="27033">MAALGVGYDLAATTFSTDGRLFQVEYAGKAADNSGLVCALRVENGIVFAAEKLMHSDLLVPSWGKRIFTINDNIAIAISGLLPDARQLVTRARDEAANYKSQYGRVIPVSVLGDRLSLFMQMYTMYAAARPFGCSILLGGVTDGKPELFLIEPSGLKRGCYGMAVGKGKSKQEARNKVETVVDTLPTMDIQRGVIESAKIVLSLHDEDEDRHMELEVSALAADMDHAVFTAEQTEQITNLARGELDAEE</sequence>
<dbReference type="InterPro" id="IPR000426">
    <property type="entry name" value="Proteasome_asu_N"/>
</dbReference>
<comment type="similarity">
    <text evidence="2">Belongs to the peptidase T1A family.</text>
</comment>
<dbReference type="InterPro" id="IPR023332">
    <property type="entry name" value="Proteasome_alpha-type"/>
</dbReference>
<feature type="domain" description="Proteasome alpha-type subunits" evidence="3">
    <location>
        <begin position="8"/>
        <end position="30"/>
    </location>
</feature>
<gene>
    <name evidence="4" type="ORF">J8273_7995</name>
</gene>
<dbReference type="SUPFAM" id="SSF56235">
    <property type="entry name" value="N-terminal nucleophile aminohydrolases (Ntn hydrolases)"/>
    <property type="match status" value="1"/>
</dbReference>
<keyword evidence="1 2" id="KW-0647">Proteasome</keyword>
<dbReference type="EMBL" id="JAHDYR010000064">
    <property type="protein sequence ID" value="KAG9390630.1"/>
    <property type="molecule type" value="Genomic_DNA"/>
</dbReference>
<protein>
    <submittedName>
        <fullName evidence="4">Proteasome, subunit alpha/beta</fullName>
    </submittedName>
</protein>
<comment type="caution">
    <text evidence="4">The sequence shown here is derived from an EMBL/GenBank/DDBJ whole genome shotgun (WGS) entry which is preliminary data.</text>
</comment>
<dbReference type="InterPro" id="IPR001353">
    <property type="entry name" value="Proteasome_sua/b"/>
</dbReference>
<dbReference type="Proteomes" id="UP000717585">
    <property type="component" value="Unassembled WGS sequence"/>
</dbReference>
<proteinExistence type="inferred from homology"/>
<dbReference type="Pfam" id="PF10584">
    <property type="entry name" value="Proteasome_A_N"/>
    <property type="match status" value="1"/>
</dbReference>
<organism evidence="4 5">
    <name type="scientific">Carpediemonas membranifera</name>
    <dbReference type="NCBI Taxonomy" id="201153"/>
    <lineage>
        <taxon>Eukaryota</taxon>
        <taxon>Metamonada</taxon>
        <taxon>Carpediemonas-like organisms</taxon>
        <taxon>Carpediemonas</taxon>
    </lineage>
</organism>
<dbReference type="InterPro" id="IPR029055">
    <property type="entry name" value="Ntn_hydrolases_N"/>
</dbReference>
<evidence type="ECO:0000259" key="3">
    <source>
        <dbReference type="SMART" id="SM00948"/>
    </source>
</evidence>
<dbReference type="AlphaFoldDB" id="A0A8J6ASV1"/>
<dbReference type="InterPro" id="IPR050115">
    <property type="entry name" value="Proteasome_alpha"/>
</dbReference>
<dbReference type="GO" id="GO:0006511">
    <property type="term" value="P:ubiquitin-dependent protein catabolic process"/>
    <property type="evidence" value="ECO:0007669"/>
    <property type="project" value="InterPro"/>
</dbReference>
<name>A0A8J6ASV1_9EUKA</name>
<evidence type="ECO:0000313" key="4">
    <source>
        <dbReference type="EMBL" id="KAG9390630.1"/>
    </source>
</evidence>
<dbReference type="Pfam" id="PF00227">
    <property type="entry name" value="Proteasome"/>
    <property type="match status" value="1"/>
</dbReference>
<reference evidence="4" key="1">
    <citation type="submission" date="2021-05" db="EMBL/GenBank/DDBJ databases">
        <title>A free-living protist that lacks canonical eukaryotic 1 DNA replication and segregation systems.</title>
        <authorList>
            <person name="Salas-Leiva D.E."/>
            <person name="Tromer E.C."/>
            <person name="Curtis B.A."/>
            <person name="Jerlstrom-Hultqvist J."/>
            <person name="Kolisko M."/>
            <person name="Yi Z."/>
            <person name="Salas-Leiva J.S."/>
            <person name="Gallot-Lavallee L."/>
            <person name="Kops G.J.P.L."/>
            <person name="Archibald J.M."/>
            <person name="Simpson A.G.B."/>
            <person name="Roger A.J."/>
        </authorList>
    </citation>
    <scope>NUCLEOTIDE SEQUENCE</scope>
    <source>
        <strain evidence="4">BICM</strain>
    </source>
</reference>
<evidence type="ECO:0000256" key="2">
    <source>
        <dbReference type="PROSITE-ProRule" id="PRU00808"/>
    </source>
</evidence>
<evidence type="ECO:0000313" key="5">
    <source>
        <dbReference type="Proteomes" id="UP000717585"/>
    </source>
</evidence>
<accession>A0A8J6ASV1</accession>
<dbReference type="GO" id="GO:0019773">
    <property type="term" value="C:proteasome core complex, alpha-subunit complex"/>
    <property type="evidence" value="ECO:0007669"/>
    <property type="project" value="UniProtKB-UniRule"/>
</dbReference>